<dbReference type="PANTHER" id="PTHR38686">
    <property type="entry name" value="APOLIPOPROTEIN N-ACYLTRANSFERASE"/>
    <property type="match status" value="1"/>
</dbReference>
<evidence type="ECO:0000259" key="10">
    <source>
        <dbReference type="PROSITE" id="PS50263"/>
    </source>
</evidence>
<evidence type="ECO:0000256" key="2">
    <source>
        <dbReference type="ARBA" id="ARBA00022475"/>
    </source>
</evidence>
<dbReference type="PROSITE" id="PS50263">
    <property type="entry name" value="CN_HYDROLASE"/>
    <property type="match status" value="1"/>
</dbReference>
<dbReference type="Pfam" id="PF20154">
    <property type="entry name" value="LNT_N"/>
    <property type="match status" value="1"/>
</dbReference>
<dbReference type="Gene3D" id="3.60.110.10">
    <property type="entry name" value="Carbon-nitrogen hydrolase"/>
    <property type="match status" value="1"/>
</dbReference>
<dbReference type="InterPro" id="IPR036526">
    <property type="entry name" value="C-N_Hydrolase_sf"/>
</dbReference>
<keyword evidence="3 8" id="KW-0808">Transferase</keyword>
<feature type="transmembrane region" description="Helical" evidence="8">
    <location>
        <begin position="77"/>
        <end position="98"/>
    </location>
</feature>
<evidence type="ECO:0000256" key="6">
    <source>
        <dbReference type="ARBA" id="ARBA00023136"/>
    </source>
</evidence>
<evidence type="ECO:0000256" key="7">
    <source>
        <dbReference type="ARBA" id="ARBA00023315"/>
    </source>
</evidence>
<evidence type="ECO:0000256" key="3">
    <source>
        <dbReference type="ARBA" id="ARBA00022679"/>
    </source>
</evidence>
<protein>
    <recommendedName>
        <fullName evidence="8">Apolipoprotein N-acyltransferase</fullName>
        <shortName evidence="8">ALP N-acyltransferase</shortName>
        <ecNumber evidence="8">2.3.1.269</ecNumber>
    </recommendedName>
</protein>
<evidence type="ECO:0000256" key="5">
    <source>
        <dbReference type="ARBA" id="ARBA00022989"/>
    </source>
</evidence>
<dbReference type="Proteomes" id="UP001501468">
    <property type="component" value="Unassembled WGS sequence"/>
</dbReference>
<dbReference type="InterPro" id="IPR003010">
    <property type="entry name" value="C-N_Hydrolase"/>
</dbReference>
<keyword evidence="4 8" id="KW-0812">Transmembrane</keyword>
<comment type="catalytic activity">
    <reaction evidence="8">
        <text>N-terminal S-1,2-diacyl-sn-glyceryl-L-cysteinyl-[lipoprotein] + a glycerophospholipid = N-acyl-S-1,2-diacyl-sn-glyceryl-L-cysteinyl-[lipoprotein] + a 2-acyl-sn-glycero-3-phospholipid + H(+)</text>
        <dbReference type="Rhea" id="RHEA:48228"/>
        <dbReference type="Rhea" id="RHEA-COMP:14681"/>
        <dbReference type="Rhea" id="RHEA-COMP:14684"/>
        <dbReference type="ChEBI" id="CHEBI:15378"/>
        <dbReference type="ChEBI" id="CHEBI:136912"/>
        <dbReference type="ChEBI" id="CHEBI:140656"/>
        <dbReference type="ChEBI" id="CHEBI:140657"/>
        <dbReference type="ChEBI" id="CHEBI:140660"/>
        <dbReference type="EC" id="2.3.1.269"/>
    </reaction>
</comment>
<dbReference type="InterPro" id="IPR045378">
    <property type="entry name" value="LNT_N"/>
</dbReference>
<keyword evidence="12" id="KW-1185">Reference proteome</keyword>
<feature type="domain" description="CN hydrolase" evidence="10">
    <location>
        <begin position="228"/>
        <end position="481"/>
    </location>
</feature>
<evidence type="ECO:0000313" key="12">
    <source>
        <dbReference type="Proteomes" id="UP001501468"/>
    </source>
</evidence>
<name>A0ABP7DXD2_9MICO</name>
<keyword evidence="7 8" id="KW-0012">Acyltransferase</keyword>
<dbReference type="CDD" id="cd07571">
    <property type="entry name" value="ALP_N-acyl_transferase"/>
    <property type="match status" value="1"/>
</dbReference>
<comment type="subcellular location">
    <subcellularLocation>
        <location evidence="1 8">Cell membrane</location>
        <topology evidence="1 8">Multi-pass membrane protein</topology>
    </subcellularLocation>
</comment>
<evidence type="ECO:0000256" key="8">
    <source>
        <dbReference type="HAMAP-Rule" id="MF_01148"/>
    </source>
</evidence>
<dbReference type="EMBL" id="BAABDC010000004">
    <property type="protein sequence ID" value="GAA3710405.1"/>
    <property type="molecule type" value="Genomic_DNA"/>
</dbReference>
<keyword evidence="6 8" id="KW-0472">Membrane</keyword>
<feature type="transmembrane region" description="Helical" evidence="8">
    <location>
        <begin position="153"/>
        <end position="176"/>
    </location>
</feature>
<comment type="similarity">
    <text evidence="8">Belongs to the CN hydrolase family. Apolipoprotein N-acyltransferase subfamily.</text>
</comment>
<sequence length="537" mass="56790">MNPVRRLLLSLIAGGLLCLAFPTFDVWVAAPLALAVWAWAWTGAGGRRGFVSGLLGGLAFFVPTLSWSGIYVGSLPWLALATLQALFLGLAGALYGWLSRRGSVRPMAFALVWVVAEGFRARAPYGGFPWLKLAFGQADSPFGRLVALGGAPFVGSVVALSGALLALAAQHALSAVAERRGSVATSDRRWHLPSRRFALPAVSALVLGTVGLAVPLPTDGPSAQFLGVQGNVARPGLDFNAERRQVLDNHVAATLKAQEDVDAGRAPAPDLVVWPENASDIDPLRNADAKSLILETVDALKRPLIVGGLLEEPVGFVSNVALLFEPGKGNTDRYVKRHPVPFAEYIPNRSFWRTFSKEVDLVRRDFVQGPGPGVFRVTTASGQQVRAGLAICFEVAYDDIMRDAVQAGANVLVVQTNNATFGYTAESPQQLAISRLRAMEFGRSVVHVSTVGQSALITPDGTAHQVTSLFTQAVVRGALPLRDATTLATRVGEAPEWAAAAALLTMLALGLRGGRGERAGGPGVPDTTKDEDDDDAA</sequence>
<dbReference type="HAMAP" id="MF_01148">
    <property type="entry name" value="Lnt"/>
    <property type="match status" value="1"/>
</dbReference>
<comment type="pathway">
    <text evidence="8">Protein modification; lipoprotein biosynthesis (N-acyl transfer).</text>
</comment>
<evidence type="ECO:0000256" key="1">
    <source>
        <dbReference type="ARBA" id="ARBA00004651"/>
    </source>
</evidence>
<feature type="transmembrane region" description="Helical" evidence="8">
    <location>
        <begin position="197"/>
        <end position="216"/>
    </location>
</feature>
<comment type="function">
    <text evidence="8">Catalyzes the phospholipid dependent N-acylation of the N-terminal cysteine of apolipoprotein, the last step in lipoprotein maturation.</text>
</comment>
<dbReference type="EC" id="2.3.1.269" evidence="8"/>
<dbReference type="PANTHER" id="PTHR38686:SF1">
    <property type="entry name" value="APOLIPOPROTEIN N-ACYLTRANSFERASE"/>
    <property type="match status" value="1"/>
</dbReference>
<dbReference type="NCBIfam" id="TIGR00546">
    <property type="entry name" value="lnt"/>
    <property type="match status" value="1"/>
</dbReference>
<dbReference type="SUPFAM" id="SSF56317">
    <property type="entry name" value="Carbon-nitrogen hydrolase"/>
    <property type="match status" value="1"/>
</dbReference>
<accession>A0ABP7DXD2</accession>
<organism evidence="11 12">
    <name type="scientific">Terrabacter ginsenosidimutans</name>
    <dbReference type="NCBI Taxonomy" id="490575"/>
    <lineage>
        <taxon>Bacteria</taxon>
        <taxon>Bacillati</taxon>
        <taxon>Actinomycetota</taxon>
        <taxon>Actinomycetes</taxon>
        <taxon>Micrococcales</taxon>
        <taxon>Intrasporangiaceae</taxon>
        <taxon>Terrabacter</taxon>
    </lineage>
</organism>
<feature type="transmembrane region" description="Helical" evidence="8">
    <location>
        <begin position="50"/>
        <end position="70"/>
    </location>
</feature>
<evidence type="ECO:0000256" key="4">
    <source>
        <dbReference type="ARBA" id="ARBA00022692"/>
    </source>
</evidence>
<dbReference type="Pfam" id="PF00795">
    <property type="entry name" value="CN_hydrolase"/>
    <property type="match status" value="1"/>
</dbReference>
<comment type="caution">
    <text evidence="8">Lacks conserved residue(s) required for the propagation of feature annotation.</text>
</comment>
<keyword evidence="2 8" id="KW-1003">Cell membrane</keyword>
<comment type="caution">
    <text evidence="11">The sequence shown here is derived from an EMBL/GenBank/DDBJ whole genome shotgun (WGS) entry which is preliminary data.</text>
</comment>
<gene>
    <name evidence="8 11" type="primary">lnt</name>
    <name evidence="11" type="ORF">GCM10022399_29070</name>
</gene>
<reference evidence="12" key="1">
    <citation type="journal article" date="2019" name="Int. J. Syst. Evol. Microbiol.">
        <title>The Global Catalogue of Microorganisms (GCM) 10K type strain sequencing project: providing services to taxonomists for standard genome sequencing and annotation.</title>
        <authorList>
            <consortium name="The Broad Institute Genomics Platform"/>
            <consortium name="The Broad Institute Genome Sequencing Center for Infectious Disease"/>
            <person name="Wu L."/>
            <person name="Ma J."/>
        </authorList>
    </citation>
    <scope>NUCLEOTIDE SEQUENCE [LARGE SCALE GENOMIC DNA]</scope>
    <source>
        <strain evidence="12">JCM 17125</strain>
    </source>
</reference>
<keyword evidence="5 8" id="KW-1133">Transmembrane helix</keyword>
<proteinExistence type="inferred from homology"/>
<feature type="region of interest" description="Disordered" evidence="9">
    <location>
        <begin position="514"/>
        <end position="537"/>
    </location>
</feature>
<evidence type="ECO:0000256" key="9">
    <source>
        <dbReference type="SAM" id="MobiDB-lite"/>
    </source>
</evidence>
<evidence type="ECO:0000313" key="11">
    <source>
        <dbReference type="EMBL" id="GAA3710405.1"/>
    </source>
</evidence>
<dbReference type="InterPro" id="IPR004563">
    <property type="entry name" value="Apolipo_AcylTrfase"/>
</dbReference>